<dbReference type="Proteomes" id="UP001476798">
    <property type="component" value="Unassembled WGS sequence"/>
</dbReference>
<keyword evidence="2" id="KW-1133">Transmembrane helix</keyword>
<feature type="non-terminal residue" evidence="3">
    <location>
        <position position="1"/>
    </location>
</feature>
<gene>
    <name evidence="3" type="ORF">GOODEAATRI_012130</name>
</gene>
<protein>
    <recommendedName>
        <fullName evidence="5">Kelch domain containing 4</fullName>
    </recommendedName>
</protein>
<dbReference type="Gene3D" id="2.120.10.80">
    <property type="entry name" value="Kelch-type beta propeller"/>
    <property type="match status" value="2"/>
</dbReference>
<comment type="caution">
    <text evidence="3">The sequence shown here is derived from an EMBL/GenBank/DDBJ whole genome shotgun (WGS) entry which is preliminary data.</text>
</comment>
<organism evidence="3 4">
    <name type="scientific">Goodea atripinnis</name>
    <dbReference type="NCBI Taxonomy" id="208336"/>
    <lineage>
        <taxon>Eukaryota</taxon>
        <taxon>Metazoa</taxon>
        <taxon>Chordata</taxon>
        <taxon>Craniata</taxon>
        <taxon>Vertebrata</taxon>
        <taxon>Euteleostomi</taxon>
        <taxon>Actinopterygii</taxon>
        <taxon>Neopterygii</taxon>
        <taxon>Teleostei</taxon>
        <taxon>Neoteleostei</taxon>
        <taxon>Acanthomorphata</taxon>
        <taxon>Ovalentaria</taxon>
        <taxon>Atherinomorphae</taxon>
        <taxon>Cyprinodontiformes</taxon>
        <taxon>Goodeidae</taxon>
        <taxon>Goodea</taxon>
    </lineage>
</organism>
<dbReference type="InterPro" id="IPR052588">
    <property type="entry name" value="Kelch_domain_protein"/>
</dbReference>
<feature type="compositionally biased region" description="Acidic residues" evidence="1">
    <location>
        <begin position="85"/>
        <end position="97"/>
    </location>
</feature>
<evidence type="ECO:0000313" key="4">
    <source>
        <dbReference type="Proteomes" id="UP001476798"/>
    </source>
</evidence>
<feature type="transmembrane region" description="Helical" evidence="2">
    <location>
        <begin position="45"/>
        <end position="68"/>
    </location>
</feature>
<dbReference type="PANTHER" id="PTHR46063">
    <property type="entry name" value="KELCH DOMAIN-CONTAINING PROTEIN"/>
    <property type="match status" value="1"/>
</dbReference>
<feature type="region of interest" description="Disordered" evidence="1">
    <location>
        <begin position="73"/>
        <end position="101"/>
    </location>
</feature>
<dbReference type="SUPFAM" id="SSF50965">
    <property type="entry name" value="Galactose oxidase, central domain"/>
    <property type="match status" value="1"/>
</dbReference>
<dbReference type="SUPFAM" id="SSF117281">
    <property type="entry name" value="Kelch motif"/>
    <property type="match status" value="1"/>
</dbReference>
<name>A0ABV0MH57_9TELE</name>
<dbReference type="PANTHER" id="PTHR46063:SF1">
    <property type="entry name" value="KELCH DOMAIN-CONTAINING PROTEIN 4"/>
    <property type="match status" value="1"/>
</dbReference>
<evidence type="ECO:0008006" key="5">
    <source>
        <dbReference type="Google" id="ProtNLM"/>
    </source>
</evidence>
<dbReference type="InterPro" id="IPR015915">
    <property type="entry name" value="Kelch-typ_b-propeller"/>
</dbReference>
<keyword evidence="2" id="KW-0812">Transmembrane</keyword>
<evidence type="ECO:0000313" key="3">
    <source>
        <dbReference type="EMBL" id="MEQ2158420.1"/>
    </source>
</evidence>
<sequence>DFIYYNDIYAFSLDTFSWSRLAPSGFAPSPRSACQMTSTPDGAGVIIYGGYSKVVALLSFIFSVSLQGTKSEKKKRRRGKKAGAEDEGAETKEEEEEAVARGPTEVIKEIVTEDGTVMTIKEVIPDSASAPMVEPCPRSSAMATVRQGKLYLYGGMFEVGDRQFTLSDFYCLDLHKMDRWEVLVEMDPSE</sequence>
<reference evidence="3 4" key="1">
    <citation type="submission" date="2021-06" db="EMBL/GenBank/DDBJ databases">
        <authorList>
            <person name="Palmer J.M."/>
        </authorList>
    </citation>
    <scope>NUCLEOTIDE SEQUENCE [LARGE SCALE GENOMIC DNA]</scope>
    <source>
        <strain evidence="3 4">GA_2019</strain>
        <tissue evidence="3">Muscle</tissue>
    </source>
</reference>
<dbReference type="EMBL" id="JAHRIO010000766">
    <property type="protein sequence ID" value="MEQ2158420.1"/>
    <property type="molecule type" value="Genomic_DNA"/>
</dbReference>
<keyword evidence="2" id="KW-0472">Membrane</keyword>
<accession>A0ABV0MH57</accession>
<dbReference type="InterPro" id="IPR011043">
    <property type="entry name" value="Gal_Oxase/kelch_b-propeller"/>
</dbReference>
<keyword evidence="4" id="KW-1185">Reference proteome</keyword>
<proteinExistence type="predicted"/>
<evidence type="ECO:0000256" key="2">
    <source>
        <dbReference type="SAM" id="Phobius"/>
    </source>
</evidence>
<evidence type="ECO:0000256" key="1">
    <source>
        <dbReference type="SAM" id="MobiDB-lite"/>
    </source>
</evidence>